<protein>
    <recommendedName>
        <fullName evidence="2">DNA-binding protein</fullName>
    </recommendedName>
</protein>
<evidence type="ECO:0000313" key="1">
    <source>
        <dbReference type="EMBL" id="SBV98474.1"/>
    </source>
</evidence>
<reference evidence="1" key="1">
    <citation type="submission" date="2016-04" db="EMBL/GenBank/DDBJ databases">
        <authorList>
            <person name="Evans L.H."/>
            <person name="Alamgir A."/>
            <person name="Owens N."/>
            <person name="Weber N.D."/>
            <person name="Virtaneva K."/>
            <person name="Barbian K."/>
            <person name="Babar A."/>
            <person name="Rosenke K."/>
        </authorList>
    </citation>
    <scope>NUCLEOTIDE SEQUENCE</scope>
    <source>
        <strain evidence="1">86-1</strain>
    </source>
</reference>
<dbReference type="EMBL" id="FLUM01000001">
    <property type="protein sequence ID" value="SBV98474.1"/>
    <property type="molecule type" value="Genomic_DNA"/>
</dbReference>
<accession>A0A212JGC4</accession>
<dbReference type="AlphaFoldDB" id="A0A212JGC4"/>
<sequence length="90" mass="10273">MDIFTLKQKIIEASDVSVLGVLKHLYPAFDNVKFAEAVEITGSERWLKYHIKKGNITKIRRGTAKNSPIFYSRREIAAVMMAEAELAKFK</sequence>
<evidence type="ECO:0008006" key="2">
    <source>
        <dbReference type="Google" id="ProtNLM"/>
    </source>
</evidence>
<gene>
    <name evidence="1" type="ORF">KL86DYS1_12182</name>
</gene>
<proteinExistence type="predicted"/>
<dbReference type="RefSeq" id="WP_296940822.1">
    <property type="nucleotide sequence ID" value="NZ_LT599032.1"/>
</dbReference>
<name>A0A212JGC4_9BACT</name>
<organism evidence="1">
    <name type="scientific">uncultured Dysgonomonas sp</name>
    <dbReference type="NCBI Taxonomy" id="206096"/>
    <lineage>
        <taxon>Bacteria</taxon>
        <taxon>Pseudomonadati</taxon>
        <taxon>Bacteroidota</taxon>
        <taxon>Bacteroidia</taxon>
        <taxon>Bacteroidales</taxon>
        <taxon>Dysgonomonadaceae</taxon>
        <taxon>Dysgonomonas</taxon>
        <taxon>environmental samples</taxon>
    </lineage>
</organism>